<dbReference type="FunFam" id="3.30.70.660:FF:000002">
    <property type="entry name" value="tRNA pseudouridine synthase"/>
    <property type="match status" value="1"/>
</dbReference>
<evidence type="ECO:0000256" key="16">
    <source>
        <dbReference type="ARBA" id="ARBA00080849"/>
    </source>
</evidence>
<dbReference type="InterPro" id="IPR001406">
    <property type="entry name" value="PsdUridine_synth_TruA"/>
</dbReference>
<dbReference type="PANTHER" id="PTHR11142:SF4">
    <property type="entry name" value="PSEUDOURIDYLATE SYNTHASE 1 HOMOLOG"/>
    <property type="match status" value="1"/>
</dbReference>
<evidence type="ECO:0000256" key="12">
    <source>
        <dbReference type="ARBA" id="ARBA00066509"/>
    </source>
</evidence>
<evidence type="ECO:0000256" key="2">
    <source>
        <dbReference type="ARBA" id="ARBA00004123"/>
    </source>
</evidence>
<feature type="binding site" evidence="19">
    <location>
        <position position="193"/>
    </location>
    <ligand>
        <name>substrate</name>
    </ligand>
</feature>
<name>A0A3Q3AZH9_KRYMA</name>
<dbReference type="InterPro" id="IPR020103">
    <property type="entry name" value="PsdUridine_synth_cat_dom_sf"/>
</dbReference>
<comment type="subcellular location">
    <subcellularLocation>
        <location evidence="2">Nucleus</location>
    </subcellularLocation>
</comment>
<dbReference type="KEGG" id="kmr:108232623"/>
<dbReference type="SMR" id="A0A3Q3AZH9"/>
<comment type="function">
    <text evidence="10">Pseudouridylate synthase that catalyzes pseudouridylation of tRNAs and mRNAs. Acts on positions 27/28 in the anticodon stem and also positions 34 and 36 in the anticodon of an intron containing tRNA. Also catalyzes pseudouridylation of mRNAs: mediates pseudouridylation of mRNAs with the consensus sequence 5'-UGUAG-3'. Acts as a regulator of pre-mRNA splicing by mediating pseudouridylation of pre-mRNAs at locations associated with alternatively spliced regions. Pseudouridylation of pre-mRNAs near splice sites directly regulates mRNA splicing and mRNA 3'-end processing. Involved in regulation of nuclear receptor activity through pseudouridylation of SRA1 mRNA.</text>
</comment>
<evidence type="ECO:0000313" key="22">
    <source>
        <dbReference type="Ensembl" id="ENSKMAP00000017004.1"/>
    </source>
</evidence>
<keyword evidence="23" id="KW-1185">Reference proteome</keyword>
<evidence type="ECO:0000256" key="19">
    <source>
        <dbReference type="PIRSR" id="PIRSR641708-2"/>
    </source>
</evidence>
<organism evidence="22 23">
    <name type="scientific">Kryptolebias marmoratus</name>
    <name type="common">Mangrove killifish</name>
    <name type="synonym">Rivulus marmoratus</name>
    <dbReference type="NCBI Taxonomy" id="37003"/>
    <lineage>
        <taxon>Eukaryota</taxon>
        <taxon>Metazoa</taxon>
        <taxon>Chordata</taxon>
        <taxon>Craniata</taxon>
        <taxon>Vertebrata</taxon>
        <taxon>Euteleostomi</taxon>
        <taxon>Actinopterygii</taxon>
        <taxon>Neopterygii</taxon>
        <taxon>Teleostei</taxon>
        <taxon>Neoteleostei</taxon>
        <taxon>Acanthomorphata</taxon>
        <taxon>Ovalentaria</taxon>
        <taxon>Atherinomorphae</taxon>
        <taxon>Cyprinodontiformes</taxon>
        <taxon>Rivulidae</taxon>
        <taxon>Kryptolebias</taxon>
    </lineage>
</organism>
<evidence type="ECO:0000256" key="1">
    <source>
        <dbReference type="ARBA" id="ARBA00001166"/>
    </source>
</evidence>
<keyword evidence="5" id="KW-0819">tRNA processing</keyword>
<feature type="compositionally biased region" description="Basic and acidic residues" evidence="20">
    <location>
        <begin position="53"/>
        <end position="69"/>
    </location>
</feature>
<dbReference type="Pfam" id="PF01416">
    <property type="entry name" value="PseudoU_synth_1"/>
    <property type="match status" value="1"/>
</dbReference>
<evidence type="ECO:0000256" key="6">
    <source>
        <dbReference type="ARBA" id="ARBA00023235"/>
    </source>
</evidence>
<evidence type="ECO:0000256" key="15">
    <source>
        <dbReference type="ARBA" id="ARBA00079087"/>
    </source>
</evidence>
<evidence type="ECO:0000256" key="4">
    <source>
        <dbReference type="ARBA" id="ARBA00022664"/>
    </source>
</evidence>
<evidence type="ECO:0000256" key="18">
    <source>
        <dbReference type="PIRSR" id="PIRSR641708-1"/>
    </source>
</evidence>
<evidence type="ECO:0000256" key="13">
    <source>
        <dbReference type="ARBA" id="ARBA00068582"/>
    </source>
</evidence>
<sequence length="417" mass="47903">MFIVRPLLSSVKSRQTLKKTSCLFKVLSTMSDDSTAGPLLKRPNEENHDEDSVERATKRVKIDEEHTEDSRKYPKKKVVLLLAYSGKGYYGMQRNHRNSQFKTIEDDLVTALIKSGCIPEDHGDEMKKMSFQRCARTDKSVSAAGQVVSLKLRLIEDIIDKINEHLPQQIRVLGLKRVTQSFNSKNKCDARTYSYMLPTAAFAPKDYDIENIASFRLEPETLQRVNCLFALYKGTHNFHNFTSQKTPKDPSARRYIMEMSCGEPFIRNNYEFAVITVRGQSFMMHQIRKMIGLVIAVIKGYATEKIMERSWEEEKADIPKAPGLGLVLERVHFDQYNKRFGGDGLHERLEWDHLEEAIKAFKEAHIYPTIVETECEEGSMVNWMATLPIHNFEATSSETQDNKNQKQDNEDEGSNSD</sequence>
<evidence type="ECO:0000256" key="5">
    <source>
        <dbReference type="ARBA" id="ARBA00022694"/>
    </source>
</evidence>
<dbReference type="GO" id="GO:0031119">
    <property type="term" value="P:tRNA pseudouridine synthesis"/>
    <property type="evidence" value="ECO:0007669"/>
    <property type="project" value="InterPro"/>
</dbReference>
<evidence type="ECO:0000256" key="11">
    <source>
        <dbReference type="ARBA" id="ARBA00064589"/>
    </source>
</evidence>
<dbReference type="NCBIfam" id="TIGR00071">
    <property type="entry name" value="hisT_truA"/>
    <property type="match status" value="1"/>
</dbReference>
<dbReference type="InterPro" id="IPR020097">
    <property type="entry name" value="PsdUridine_synth_TruA_a/b_dom"/>
</dbReference>
<evidence type="ECO:0000256" key="20">
    <source>
        <dbReference type="SAM" id="MobiDB-lite"/>
    </source>
</evidence>
<dbReference type="GeneTree" id="ENSGT00950000183160"/>
<dbReference type="CTD" id="80324"/>
<dbReference type="GO" id="GO:0006397">
    <property type="term" value="P:mRNA processing"/>
    <property type="evidence" value="ECO:0007669"/>
    <property type="project" value="UniProtKB-KW"/>
</dbReference>
<dbReference type="CDD" id="cd02568">
    <property type="entry name" value="PseudoU_synth_PUS1_PUS2"/>
    <property type="match status" value="1"/>
</dbReference>
<dbReference type="GeneID" id="108232623"/>
<evidence type="ECO:0000259" key="21">
    <source>
        <dbReference type="Pfam" id="PF01416"/>
    </source>
</evidence>
<feature type="region of interest" description="Disordered" evidence="20">
    <location>
        <begin position="393"/>
        <end position="417"/>
    </location>
</feature>
<reference evidence="22" key="2">
    <citation type="submission" date="2025-09" db="UniProtKB">
        <authorList>
            <consortium name="Ensembl"/>
        </authorList>
    </citation>
    <scope>IDENTIFICATION</scope>
</reference>
<keyword evidence="7" id="KW-0539">Nucleus</keyword>
<dbReference type="GO" id="GO:0160147">
    <property type="term" value="F:tRNA pseudouridine(38-40) synthase activity"/>
    <property type="evidence" value="ECO:0007669"/>
    <property type="project" value="UniProtKB-EC"/>
</dbReference>
<dbReference type="SUPFAM" id="SSF55120">
    <property type="entry name" value="Pseudouridine synthase"/>
    <property type="match status" value="1"/>
</dbReference>
<evidence type="ECO:0000256" key="7">
    <source>
        <dbReference type="ARBA" id="ARBA00023242"/>
    </source>
</evidence>
<dbReference type="OrthoDB" id="10256309at2759"/>
<reference evidence="22" key="1">
    <citation type="submission" date="2025-08" db="UniProtKB">
        <authorList>
            <consortium name="Ensembl"/>
        </authorList>
    </citation>
    <scope>IDENTIFICATION</scope>
</reference>
<comment type="catalytic activity">
    <reaction evidence="9">
        <text>uridine(38/39/40) in tRNA = pseudouridine(38/39/40) in tRNA</text>
        <dbReference type="Rhea" id="RHEA:22376"/>
        <dbReference type="Rhea" id="RHEA-COMP:10085"/>
        <dbReference type="Rhea" id="RHEA-COMP:10087"/>
        <dbReference type="ChEBI" id="CHEBI:65314"/>
        <dbReference type="ChEBI" id="CHEBI:65315"/>
        <dbReference type="EC" id="5.4.99.12"/>
    </reaction>
</comment>
<dbReference type="GO" id="GO:1990481">
    <property type="term" value="P:mRNA pseudouridine synthesis"/>
    <property type="evidence" value="ECO:0007669"/>
    <property type="project" value="TreeGrafter"/>
</dbReference>
<feature type="domain" description="Pseudouridine synthase I TruA alpha/beta" evidence="21">
    <location>
        <begin position="230"/>
        <end position="334"/>
    </location>
</feature>
<dbReference type="OMA" id="CDARTYT"/>
<evidence type="ECO:0000256" key="3">
    <source>
        <dbReference type="ARBA" id="ARBA00009375"/>
    </source>
</evidence>
<protein>
    <recommendedName>
        <fullName evidence="13">Pseudouridylate synthase 1 homolog</fullName>
        <ecNumber evidence="12">5.4.99.12</ecNumber>
    </recommendedName>
    <alternativeName>
        <fullName evidence="14">tRNA pseudouridine synthase 1</fullName>
    </alternativeName>
    <alternativeName>
        <fullName evidence="17">tRNA pseudouridine(38-40) synthase</fullName>
    </alternativeName>
    <alternativeName>
        <fullName evidence="15">tRNA pseudouridylate synthase I</fullName>
    </alternativeName>
    <alternativeName>
        <fullName evidence="16">tRNA-uridine isomerase I</fullName>
    </alternativeName>
</protein>
<dbReference type="GO" id="GO:0003723">
    <property type="term" value="F:RNA binding"/>
    <property type="evidence" value="ECO:0007669"/>
    <property type="project" value="InterPro"/>
</dbReference>
<keyword evidence="4" id="KW-0507">mRNA processing</keyword>
<evidence type="ECO:0000256" key="14">
    <source>
        <dbReference type="ARBA" id="ARBA00075153"/>
    </source>
</evidence>
<evidence type="ECO:0000256" key="10">
    <source>
        <dbReference type="ARBA" id="ARBA00053709"/>
    </source>
</evidence>
<dbReference type="Ensembl" id="ENSKMAT00000017241.1">
    <property type="protein sequence ID" value="ENSKMAP00000017004.1"/>
    <property type="gene ID" value="ENSKMAG00000012702.1"/>
</dbReference>
<accession>A0A3Q3AZH9</accession>
<dbReference type="GO" id="GO:0005634">
    <property type="term" value="C:nucleus"/>
    <property type="evidence" value="ECO:0007669"/>
    <property type="project" value="UniProtKB-SubCell"/>
</dbReference>
<dbReference type="FunFam" id="3.30.70.580:FF:000002">
    <property type="entry name" value="tRNA pseudouridine synthase"/>
    <property type="match status" value="1"/>
</dbReference>
<dbReference type="Gene3D" id="3.30.70.660">
    <property type="entry name" value="Pseudouridine synthase I, catalytic domain, C-terminal subdomain"/>
    <property type="match status" value="1"/>
</dbReference>
<keyword evidence="6" id="KW-0413">Isomerase</keyword>
<dbReference type="Gene3D" id="3.30.70.580">
    <property type="entry name" value="Pseudouridine synthase I, catalytic domain, N-terminal subdomain"/>
    <property type="match status" value="1"/>
</dbReference>
<feature type="active site" description="Nucleophile" evidence="18">
    <location>
        <position position="138"/>
    </location>
</feature>
<comment type="subunit">
    <text evidence="11">Monomer. Forms a complex with RARG and the SRA1 RNA in the nucleus.</text>
</comment>
<dbReference type="Proteomes" id="UP000264800">
    <property type="component" value="Unplaced"/>
</dbReference>
<evidence type="ECO:0000256" key="17">
    <source>
        <dbReference type="ARBA" id="ARBA00081344"/>
    </source>
</evidence>
<dbReference type="AlphaFoldDB" id="A0A3Q3AZH9"/>
<comment type="similarity">
    <text evidence="3">Belongs to the tRNA pseudouridine synthase TruA family.</text>
</comment>
<dbReference type="InterPro" id="IPR041708">
    <property type="entry name" value="PUS1/PUS2-like"/>
</dbReference>
<evidence type="ECO:0000256" key="8">
    <source>
        <dbReference type="ARBA" id="ARBA00036943"/>
    </source>
</evidence>
<dbReference type="InterPro" id="IPR020095">
    <property type="entry name" value="PsdUridine_synth_TruA_C"/>
</dbReference>
<dbReference type="InterPro" id="IPR020094">
    <property type="entry name" value="TruA/RsuA/RluB/E/F_N"/>
</dbReference>
<evidence type="ECO:0000313" key="23">
    <source>
        <dbReference type="Proteomes" id="UP000264800"/>
    </source>
</evidence>
<proteinExistence type="inferred from homology"/>
<dbReference type="EC" id="5.4.99.12" evidence="12"/>
<feature type="region of interest" description="Disordered" evidence="20">
    <location>
        <begin position="32"/>
        <end position="69"/>
    </location>
</feature>
<comment type="catalytic activity">
    <reaction evidence="1">
        <text>a uridine in mRNA = a pseudouridine in mRNA</text>
        <dbReference type="Rhea" id="RHEA:56644"/>
        <dbReference type="Rhea" id="RHEA-COMP:14658"/>
        <dbReference type="Rhea" id="RHEA-COMP:14659"/>
        <dbReference type="ChEBI" id="CHEBI:65314"/>
        <dbReference type="ChEBI" id="CHEBI:65315"/>
    </reaction>
</comment>
<dbReference type="RefSeq" id="XP_017266026.1">
    <property type="nucleotide sequence ID" value="XM_017410537.3"/>
</dbReference>
<evidence type="ECO:0000256" key="9">
    <source>
        <dbReference type="ARBA" id="ARBA00052184"/>
    </source>
</evidence>
<dbReference type="STRING" id="37003.ENSKMAP00000017004"/>
<dbReference type="PANTHER" id="PTHR11142">
    <property type="entry name" value="PSEUDOURIDYLATE SYNTHASE"/>
    <property type="match status" value="1"/>
</dbReference>
<comment type="catalytic activity">
    <reaction evidence="8">
        <text>a uridine in tRNA = a pseudouridine in tRNA</text>
        <dbReference type="Rhea" id="RHEA:54572"/>
        <dbReference type="Rhea" id="RHEA-COMP:13339"/>
        <dbReference type="Rhea" id="RHEA-COMP:13934"/>
        <dbReference type="ChEBI" id="CHEBI:65314"/>
        <dbReference type="ChEBI" id="CHEBI:65315"/>
    </reaction>
</comment>